<keyword evidence="1" id="KW-0195">Cyclin</keyword>
<dbReference type="AlphaFoldDB" id="A0A0K0DEA6"/>
<evidence type="ECO:0000259" key="3">
    <source>
        <dbReference type="SMART" id="SM00385"/>
    </source>
</evidence>
<dbReference type="Gene3D" id="1.10.472.10">
    <property type="entry name" value="Cyclin-like"/>
    <property type="match status" value="1"/>
</dbReference>
<keyword evidence="4" id="KW-1185">Reference proteome</keyword>
<dbReference type="Pfam" id="PF00134">
    <property type="entry name" value="Cyclin_N"/>
    <property type="match status" value="1"/>
</dbReference>
<evidence type="ECO:0000256" key="2">
    <source>
        <dbReference type="SAM" id="MobiDB-lite"/>
    </source>
</evidence>
<dbReference type="InterPro" id="IPR006671">
    <property type="entry name" value="Cyclin_N"/>
</dbReference>
<dbReference type="STRING" id="6313.A0A0K0DEA6"/>
<evidence type="ECO:0000313" key="5">
    <source>
        <dbReference type="WBParaSite" id="ACAC_0000915701-mRNA-1"/>
    </source>
</evidence>
<name>A0A0K0DEA6_ANGCA</name>
<dbReference type="Proteomes" id="UP000035642">
    <property type="component" value="Unassembled WGS sequence"/>
</dbReference>
<dbReference type="SMART" id="SM00385">
    <property type="entry name" value="CYCLIN"/>
    <property type="match status" value="1"/>
</dbReference>
<dbReference type="PANTHER" id="PTHR10177">
    <property type="entry name" value="CYCLINS"/>
    <property type="match status" value="1"/>
</dbReference>
<sequence length="289" mass="31925">MEDGFTSTNTLLVSLCEREHIFYGAGQMPGDGVIDWSCRDREAAWICSAARRLCLCADSFTLAVAILDRVIYGTRVLTKYVNCVAAACLSLAKKLCEDHEEDASLYLQRLRLSYSSRELKRMELRILDLLGWDAYLPSFDRFLVALLKPMCGQWLMSPLRFAIVCDSSVMSQFAPSTLALSVVSLLIEATSRQWMSAIQVQIKLCKVNLLCCRERLSVIWSRTFMPSLSLFELLLPTSEPSSVSSTSCRGPKSMATANHNGQTNSAVGSSTVVADVVITSPRAPQPTPC</sequence>
<evidence type="ECO:0000313" key="4">
    <source>
        <dbReference type="Proteomes" id="UP000035642"/>
    </source>
</evidence>
<dbReference type="InterPro" id="IPR013763">
    <property type="entry name" value="Cyclin-like_dom"/>
</dbReference>
<dbReference type="InterPro" id="IPR039361">
    <property type="entry name" value="Cyclin"/>
</dbReference>
<feature type="compositionally biased region" description="Polar residues" evidence="2">
    <location>
        <begin position="255"/>
        <end position="268"/>
    </location>
</feature>
<dbReference type="SUPFAM" id="SSF47954">
    <property type="entry name" value="Cyclin-like"/>
    <property type="match status" value="1"/>
</dbReference>
<dbReference type="InterPro" id="IPR036915">
    <property type="entry name" value="Cyclin-like_sf"/>
</dbReference>
<comment type="similarity">
    <text evidence="1">Belongs to the cyclin family.</text>
</comment>
<organism evidence="4 5">
    <name type="scientific">Angiostrongylus cantonensis</name>
    <name type="common">Rat lungworm</name>
    <dbReference type="NCBI Taxonomy" id="6313"/>
    <lineage>
        <taxon>Eukaryota</taxon>
        <taxon>Metazoa</taxon>
        <taxon>Ecdysozoa</taxon>
        <taxon>Nematoda</taxon>
        <taxon>Chromadorea</taxon>
        <taxon>Rhabditida</taxon>
        <taxon>Rhabditina</taxon>
        <taxon>Rhabditomorpha</taxon>
        <taxon>Strongyloidea</taxon>
        <taxon>Metastrongylidae</taxon>
        <taxon>Angiostrongylus</taxon>
    </lineage>
</organism>
<protein>
    <submittedName>
        <fullName evidence="5">CYCLIN domain-containing protein</fullName>
    </submittedName>
</protein>
<feature type="region of interest" description="Disordered" evidence="2">
    <location>
        <begin position="241"/>
        <end position="268"/>
    </location>
</feature>
<feature type="domain" description="Cyclin-like" evidence="3">
    <location>
        <begin position="44"/>
        <end position="128"/>
    </location>
</feature>
<proteinExistence type="inferred from homology"/>
<reference evidence="5" key="2">
    <citation type="submission" date="2017-02" db="UniProtKB">
        <authorList>
            <consortium name="WormBaseParasite"/>
        </authorList>
    </citation>
    <scope>IDENTIFICATION</scope>
</reference>
<accession>A0A0K0DEA6</accession>
<reference evidence="4" key="1">
    <citation type="submission" date="2012-09" db="EMBL/GenBank/DDBJ databases">
        <authorList>
            <person name="Martin A.A."/>
        </authorList>
    </citation>
    <scope>NUCLEOTIDE SEQUENCE</scope>
</reference>
<evidence type="ECO:0000256" key="1">
    <source>
        <dbReference type="RuleBase" id="RU000383"/>
    </source>
</evidence>
<dbReference type="WBParaSite" id="ACAC_0000915701-mRNA-1">
    <property type="protein sequence ID" value="ACAC_0000915701-mRNA-1"/>
    <property type="gene ID" value="ACAC_0000915701"/>
</dbReference>